<organism evidence="1 2">
    <name type="scientific">Thiomonas delicata</name>
    <name type="common">Thiomonas cuprina</name>
    <dbReference type="NCBI Taxonomy" id="364030"/>
    <lineage>
        <taxon>Bacteria</taxon>
        <taxon>Pseudomonadati</taxon>
        <taxon>Pseudomonadota</taxon>
        <taxon>Betaproteobacteria</taxon>
        <taxon>Burkholderiales</taxon>
        <taxon>Thiomonas</taxon>
    </lineage>
</organism>
<keyword evidence="2" id="KW-1185">Reference proteome</keyword>
<evidence type="ECO:0000313" key="1">
    <source>
        <dbReference type="EMBL" id="SBP90040.1"/>
    </source>
</evidence>
<dbReference type="OrthoDB" id="9800174at2"/>
<dbReference type="Proteomes" id="UP000214566">
    <property type="component" value="Unassembled WGS sequence"/>
</dbReference>
<dbReference type="EMBL" id="FLMQ01000058">
    <property type="protein sequence ID" value="SBP90040.1"/>
    <property type="molecule type" value="Genomic_DNA"/>
</dbReference>
<sequence length="121" mass="13602">MVVDPQTLNLTARQFLELTGDYGVSCRTLRRRRGHGDPAPSILGAEFGSPDDFRFFIQFLRQRGFTARVETRHAWRRHLVFSPDAVVGAADDNDRMNASPPCSTKVCNLQIEPEGEGRCHS</sequence>
<reference evidence="1 2" key="1">
    <citation type="submission" date="2016-06" db="EMBL/GenBank/DDBJ databases">
        <authorList>
            <person name="Kjaerup R.B."/>
            <person name="Dalgaard T.S."/>
            <person name="Juul-Madsen H.R."/>
        </authorList>
    </citation>
    <scope>NUCLEOTIDE SEQUENCE [LARGE SCALE GENOMIC DNA]</scope>
    <source>
        <strain evidence="1 2">DSM 16361</strain>
    </source>
</reference>
<name>A0A238DA49_THIDL</name>
<proteinExistence type="predicted"/>
<accession>A0A238DA49</accession>
<gene>
    <name evidence="1" type="ORF">THIARS_90190</name>
</gene>
<dbReference type="AlphaFoldDB" id="A0A238DA49"/>
<protein>
    <submittedName>
        <fullName evidence="1">Uncharacterized protein</fullName>
    </submittedName>
</protein>
<evidence type="ECO:0000313" key="2">
    <source>
        <dbReference type="Proteomes" id="UP000214566"/>
    </source>
</evidence>
<dbReference type="RefSeq" id="WP_094161978.1">
    <property type="nucleotide sequence ID" value="NZ_LT592171.1"/>
</dbReference>